<sequence>MRGKYNLNNMLGLVKNPSKVPNAFGYIWDDLTTVGHNSFGRFYYNHQYKNREVDIMQKDWDNLLLLDACRYDILQSLADREIEKIVSVGGRSSEFIEEAMNGKELYDTVYISSNPHVEMTLDDGVFHDVIKTYGESWKNQRTNDHTKFHPENVYNIAKDNIESYSDKYIVVHFMQPHGPYFGEKAKHLRQELASEYNIRFTRLPDTEENGKKQYADLMYAAKDGYLSAAQIHEVYIENLKLVLEYAEKLANELNGKTVISSDHGENLGNPGGVFSPKYGHNGYSPEVRFVPWMEFEYEQRKSVTSETPVESESVDDETVREQLEHLGYL</sequence>
<name>A0A3R7DCJ2_9EURY</name>
<gene>
    <name evidence="2" type="ORF">ATJ93_1055</name>
</gene>
<dbReference type="Gene3D" id="3.40.720.10">
    <property type="entry name" value="Alkaline Phosphatase, subunit A"/>
    <property type="match status" value="1"/>
</dbReference>
<dbReference type="SUPFAM" id="SSF53649">
    <property type="entry name" value="Alkaline phosphatase-like"/>
    <property type="match status" value="1"/>
</dbReference>
<accession>A0A3R7DCJ2</accession>
<dbReference type="EMBL" id="RAPO01000001">
    <property type="protein sequence ID" value="RKD98054.1"/>
    <property type="molecule type" value="Genomic_DNA"/>
</dbReference>
<evidence type="ECO:0000313" key="2">
    <source>
        <dbReference type="EMBL" id="RKD98054.1"/>
    </source>
</evidence>
<evidence type="ECO:0000313" key="3">
    <source>
        <dbReference type="Proteomes" id="UP000283805"/>
    </source>
</evidence>
<evidence type="ECO:0000256" key="1">
    <source>
        <dbReference type="SAM" id="MobiDB-lite"/>
    </source>
</evidence>
<dbReference type="Proteomes" id="UP000283805">
    <property type="component" value="Unassembled WGS sequence"/>
</dbReference>
<feature type="region of interest" description="Disordered" evidence="1">
    <location>
        <begin position="301"/>
        <end position="320"/>
    </location>
</feature>
<protein>
    <recommendedName>
        <fullName evidence="4">Sulfatase-like protein</fullName>
    </recommendedName>
</protein>
<reference evidence="2 3" key="1">
    <citation type="submission" date="2018-09" db="EMBL/GenBank/DDBJ databases">
        <title>Genomic Encyclopedia of Archaeal and Bacterial Type Strains, Phase II (KMG-II): from individual species to whole genera.</title>
        <authorList>
            <person name="Goeker M."/>
        </authorList>
    </citation>
    <scope>NUCLEOTIDE SEQUENCE [LARGE SCALE GENOMIC DNA]</scope>
    <source>
        <strain evidence="2 3">DSM 13151</strain>
    </source>
</reference>
<proteinExistence type="predicted"/>
<keyword evidence="3" id="KW-1185">Reference proteome</keyword>
<organism evidence="2 3">
    <name type="scientific">Halopiger aswanensis</name>
    <dbReference type="NCBI Taxonomy" id="148449"/>
    <lineage>
        <taxon>Archaea</taxon>
        <taxon>Methanobacteriati</taxon>
        <taxon>Methanobacteriota</taxon>
        <taxon>Stenosarchaea group</taxon>
        <taxon>Halobacteria</taxon>
        <taxon>Halobacteriales</taxon>
        <taxon>Natrialbaceae</taxon>
        <taxon>Halopiger</taxon>
    </lineage>
</organism>
<dbReference type="AlphaFoldDB" id="A0A3R7DCJ2"/>
<comment type="caution">
    <text evidence="2">The sequence shown here is derived from an EMBL/GenBank/DDBJ whole genome shotgun (WGS) entry which is preliminary data.</text>
</comment>
<evidence type="ECO:0008006" key="4">
    <source>
        <dbReference type="Google" id="ProtNLM"/>
    </source>
</evidence>
<dbReference type="InterPro" id="IPR017850">
    <property type="entry name" value="Alkaline_phosphatase_core_sf"/>
</dbReference>